<reference evidence="1" key="1">
    <citation type="submission" date="2014-11" db="EMBL/GenBank/DDBJ databases">
        <authorList>
            <person name="Amaro Gonzalez C."/>
        </authorList>
    </citation>
    <scope>NUCLEOTIDE SEQUENCE</scope>
</reference>
<evidence type="ECO:0000313" key="1">
    <source>
        <dbReference type="EMBL" id="JAH35746.1"/>
    </source>
</evidence>
<organism evidence="1">
    <name type="scientific">Anguilla anguilla</name>
    <name type="common">European freshwater eel</name>
    <name type="synonym">Muraena anguilla</name>
    <dbReference type="NCBI Taxonomy" id="7936"/>
    <lineage>
        <taxon>Eukaryota</taxon>
        <taxon>Metazoa</taxon>
        <taxon>Chordata</taxon>
        <taxon>Craniata</taxon>
        <taxon>Vertebrata</taxon>
        <taxon>Euteleostomi</taxon>
        <taxon>Actinopterygii</taxon>
        <taxon>Neopterygii</taxon>
        <taxon>Teleostei</taxon>
        <taxon>Anguilliformes</taxon>
        <taxon>Anguillidae</taxon>
        <taxon>Anguilla</taxon>
    </lineage>
</organism>
<sequence length="44" mass="5138">MAGFSSLRLMLFVSPPHTPTRLYTYKLVLTKAWMHAHTHTHTEQ</sequence>
<dbReference type="EMBL" id="GBXM01072831">
    <property type="protein sequence ID" value="JAH35746.1"/>
    <property type="molecule type" value="Transcribed_RNA"/>
</dbReference>
<proteinExistence type="predicted"/>
<dbReference type="AlphaFoldDB" id="A0A0E9S3B0"/>
<reference evidence="1" key="2">
    <citation type="journal article" date="2015" name="Fish Shellfish Immunol.">
        <title>Early steps in the European eel (Anguilla anguilla)-Vibrio vulnificus interaction in the gills: Role of the RtxA13 toxin.</title>
        <authorList>
            <person name="Callol A."/>
            <person name="Pajuelo D."/>
            <person name="Ebbesson L."/>
            <person name="Teles M."/>
            <person name="MacKenzie S."/>
            <person name="Amaro C."/>
        </authorList>
    </citation>
    <scope>NUCLEOTIDE SEQUENCE</scope>
</reference>
<accession>A0A0E9S3B0</accession>
<protein>
    <submittedName>
        <fullName evidence="1">Uncharacterized protein</fullName>
    </submittedName>
</protein>
<name>A0A0E9S3B0_ANGAN</name>